<name>A0A9N8VNW5_9GLOM</name>
<dbReference type="Proteomes" id="UP000789342">
    <property type="component" value="Unassembled WGS sequence"/>
</dbReference>
<comment type="caution">
    <text evidence="6">The sequence shown here is derived from an EMBL/GenBank/DDBJ whole genome shotgun (WGS) entry which is preliminary data.</text>
</comment>
<feature type="region of interest" description="Disordered" evidence="3">
    <location>
        <begin position="503"/>
        <end position="526"/>
    </location>
</feature>
<evidence type="ECO:0000313" key="6">
    <source>
        <dbReference type="EMBL" id="CAG8459257.1"/>
    </source>
</evidence>
<keyword evidence="4" id="KW-0472">Membrane</keyword>
<accession>A0A9N8VNW5</accession>
<dbReference type="InterPro" id="IPR015915">
    <property type="entry name" value="Kelch-typ_b-propeller"/>
</dbReference>
<feature type="compositionally biased region" description="Polar residues" evidence="3">
    <location>
        <begin position="503"/>
        <end position="525"/>
    </location>
</feature>
<dbReference type="OrthoDB" id="432528at2759"/>
<evidence type="ECO:0000256" key="5">
    <source>
        <dbReference type="SAM" id="SignalP"/>
    </source>
</evidence>
<evidence type="ECO:0000313" key="7">
    <source>
        <dbReference type="Proteomes" id="UP000789342"/>
    </source>
</evidence>
<keyword evidence="2" id="KW-0677">Repeat</keyword>
<gene>
    <name evidence="6" type="ORF">AMORRO_LOCUS1314</name>
</gene>
<evidence type="ECO:0000256" key="4">
    <source>
        <dbReference type="SAM" id="Phobius"/>
    </source>
</evidence>
<dbReference type="PANTHER" id="PTHR46093:SF18">
    <property type="entry name" value="FIBRONECTIN TYPE-III DOMAIN-CONTAINING PROTEIN"/>
    <property type="match status" value="1"/>
</dbReference>
<dbReference type="AlphaFoldDB" id="A0A9N8VNW5"/>
<evidence type="ECO:0000256" key="1">
    <source>
        <dbReference type="ARBA" id="ARBA00022441"/>
    </source>
</evidence>
<evidence type="ECO:0000256" key="3">
    <source>
        <dbReference type="SAM" id="MobiDB-lite"/>
    </source>
</evidence>
<dbReference type="Pfam" id="PF24681">
    <property type="entry name" value="Kelch_KLHDC2_KLHL20_DRC7"/>
    <property type="match status" value="1"/>
</dbReference>
<dbReference type="Gene3D" id="2.120.10.80">
    <property type="entry name" value="Kelch-type beta propeller"/>
    <property type="match status" value="2"/>
</dbReference>
<evidence type="ECO:0000256" key="2">
    <source>
        <dbReference type="ARBA" id="ARBA00022737"/>
    </source>
</evidence>
<organism evidence="6 7">
    <name type="scientific">Acaulospora morrowiae</name>
    <dbReference type="NCBI Taxonomy" id="94023"/>
    <lineage>
        <taxon>Eukaryota</taxon>
        <taxon>Fungi</taxon>
        <taxon>Fungi incertae sedis</taxon>
        <taxon>Mucoromycota</taxon>
        <taxon>Glomeromycotina</taxon>
        <taxon>Glomeromycetes</taxon>
        <taxon>Diversisporales</taxon>
        <taxon>Acaulosporaceae</taxon>
        <taxon>Acaulospora</taxon>
    </lineage>
</organism>
<keyword evidence="4" id="KW-1133">Transmembrane helix</keyword>
<keyword evidence="4" id="KW-0812">Transmembrane</keyword>
<reference evidence="6" key="1">
    <citation type="submission" date="2021-06" db="EMBL/GenBank/DDBJ databases">
        <authorList>
            <person name="Kallberg Y."/>
            <person name="Tangrot J."/>
            <person name="Rosling A."/>
        </authorList>
    </citation>
    <scope>NUCLEOTIDE SEQUENCE</scope>
    <source>
        <strain evidence="6">CL551</strain>
    </source>
</reference>
<feature type="region of interest" description="Disordered" evidence="3">
    <location>
        <begin position="599"/>
        <end position="641"/>
    </location>
</feature>
<keyword evidence="7" id="KW-1185">Reference proteome</keyword>
<sequence length="660" mass="73583">MKTKPESYLSLVFLVFIIIGWNTNGVESFTPRPRFQHSSVLSDSKLFILGGKYEDQGVSSEIFYIDLSESFKTSNIPWKSLSPIPVQSYCAAAATSGQDNSIIYLFGGIMIDPITSNPSFNSLIYAFDIKAETWSIPIIHRNQPSGRYGMSAATIKNAKIYIYGGVSDPLTGSNSTIYPREMNILDSIQSSWLLDASGSNSPSGRIYYSATMLSSGIIYYIGGLEQSTNSLNVTNINLTASGNGIQNRYAHTAVATTDNKIIIYGGATYPDGSGVAPVLAVLYISNFTWYAPSVTGMNSPPQLKYHTAGISGKYMILAYGNITDSNTLNPEVYIVDTNKYSFVTEFKTPGSGDEDIDVGKIFGIVIAVVTCLLIIVQVWYFGFHRRRRQSQEPELVRPHQSTQPRNDDIVTHQSIQLRNDDIVTHQSTQPRNDIIVPHQSTQPRNDIIVPHQSTQPRNDVIVPHQSTQSRNDVIVPHQSTQSRNDIIVPHQSTQPRNDVIVPHQSTQSRNDVRQTESQNLSTPRYHNSYPEEGSIQPIHPTQLQSYDYVGTYGGDVQGQHPSHYYQKSDPIIIRAQQNIRNNSIPLLAQAYYPRESFRADQETHSFSRTHNPVASSRLNDSLAGSSSQGDGRNTAHPYFDGHDIYLNEPNYRTNPHIYQS</sequence>
<dbReference type="PANTHER" id="PTHR46093">
    <property type="entry name" value="ACYL-COA-BINDING DOMAIN-CONTAINING PROTEIN 5"/>
    <property type="match status" value="1"/>
</dbReference>
<feature type="chain" id="PRO_5040188955" evidence="5">
    <location>
        <begin position="29"/>
        <end position="660"/>
    </location>
</feature>
<dbReference type="EMBL" id="CAJVPV010000486">
    <property type="protein sequence ID" value="CAG8459257.1"/>
    <property type="molecule type" value="Genomic_DNA"/>
</dbReference>
<feature type="signal peptide" evidence="5">
    <location>
        <begin position="1"/>
        <end position="28"/>
    </location>
</feature>
<keyword evidence="5" id="KW-0732">Signal</keyword>
<protein>
    <submittedName>
        <fullName evidence="6">3803_t:CDS:1</fullName>
    </submittedName>
</protein>
<proteinExistence type="predicted"/>
<feature type="compositionally biased region" description="Polar residues" evidence="3">
    <location>
        <begin position="606"/>
        <end position="631"/>
    </location>
</feature>
<dbReference type="SUPFAM" id="SSF117281">
    <property type="entry name" value="Kelch motif"/>
    <property type="match status" value="2"/>
</dbReference>
<keyword evidence="1" id="KW-0880">Kelch repeat</keyword>
<feature type="transmembrane region" description="Helical" evidence="4">
    <location>
        <begin position="361"/>
        <end position="381"/>
    </location>
</feature>